<dbReference type="Gene3D" id="3.30.1120.40">
    <property type="entry name" value="Stage V sporulation protein G"/>
    <property type="match status" value="1"/>
</dbReference>
<evidence type="ECO:0000313" key="4">
    <source>
        <dbReference type="EMBL" id="SES09797.1"/>
    </source>
</evidence>
<dbReference type="AlphaFoldDB" id="A0A1H9UKZ5"/>
<keyword evidence="3" id="KW-0131">Cell cycle</keyword>
<reference evidence="5" key="1">
    <citation type="submission" date="2016-10" db="EMBL/GenBank/DDBJ databases">
        <authorList>
            <person name="Varghese N."/>
            <person name="Submissions S."/>
        </authorList>
    </citation>
    <scope>NUCLEOTIDE SEQUENCE [LARGE SCALE GENOMIC DNA]</scope>
    <source>
        <strain evidence="5">S1b</strain>
    </source>
</reference>
<dbReference type="PANTHER" id="PTHR38429:SF1">
    <property type="entry name" value="SEPTATION PROTEIN SPOVG-RELATED"/>
    <property type="match status" value="1"/>
</dbReference>
<dbReference type="EMBL" id="FOGW01000031">
    <property type="protein sequence ID" value="SES09797.1"/>
    <property type="molecule type" value="Genomic_DNA"/>
</dbReference>
<keyword evidence="5" id="KW-1185">Reference proteome</keyword>
<dbReference type="RefSeq" id="WP_074730936.1">
    <property type="nucleotide sequence ID" value="NZ_FOGW01000031.1"/>
</dbReference>
<dbReference type="InterPro" id="IPR007170">
    <property type="entry name" value="SpoVG"/>
</dbReference>
<keyword evidence="1" id="KW-0132">Cell division</keyword>
<dbReference type="GO" id="GO:0030435">
    <property type="term" value="P:sporulation resulting in formation of a cellular spore"/>
    <property type="evidence" value="ECO:0007669"/>
    <property type="project" value="InterPro"/>
</dbReference>
<evidence type="ECO:0000256" key="2">
    <source>
        <dbReference type="ARBA" id="ARBA00023210"/>
    </source>
</evidence>
<name>A0A1H9UKZ5_9FIRM</name>
<evidence type="ECO:0000256" key="1">
    <source>
        <dbReference type="ARBA" id="ARBA00022618"/>
    </source>
</evidence>
<dbReference type="GO" id="GO:0000917">
    <property type="term" value="P:division septum assembly"/>
    <property type="evidence" value="ECO:0007669"/>
    <property type="project" value="UniProtKB-KW"/>
</dbReference>
<dbReference type="InterPro" id="IPR036751">
    <property type="entry name" value="SpoVG_sf"/>
</dbReference>
<gene>
    <name evidence="4" type="ORF">SAMN02910429_02147</name>
</gene>
<protein>
    <submittedName>
        <fullName evidence="4">Stage V sporulation protein G</fullName>
    </submittedName>
</protein>
<dbReference type="SUPFAM" id="SSF160537">
    <property type="entry name" value="SpoVG-like"/>
    <property type="match status" value="1"/>
</dbReference>
<evidence type="ECO:0000256" key="3">
    <source>
        <dbReference type="ARBA" id="ARBA00023306"/>
    </source>
</evidence>
<organism evidence="4 5">
    <name type="scientific">Lachnobacterium bovis</name>
    <dbReference type="NCBI Taxonomy" id="140626"/>
    <lineage>
        <taxon>Bacteria</taxon>
        <taxon>Bacillati</taxon>
        <taxon>Bacillota</taxon>
        <taxon>Clostridia</taxon>
        <taxon>Lachnospirales</taxon>
        <taxon>Lachnospiraceae</taxon>
        <taxon>Lachnobacterium</taxon>
    </lineage>
</organism>
<sequence>MQVTEVRLKKADSSDSCKAYGSITLDGDFVVCGIRVLERKDDGQLFVGFPSRETQNGEYKDICFPMAQTLREDITMQVLSQYEKLA</sequence>
<dbReference type="Pfam" id="PF04026">
    <property type="entry name" value="SpoVG"/>
    <property type="match status" value="1"/>
</dbReference>
<accession>A0A1H9UKZ5</accession>
<keyword evidence="2" id="KW-0717">Septation</keyword>
<dbReference type="PANTHER" id="PTHR38429">
    <property type="entry name" value="SEPTATION PROTEIN SPOVG-RELATED"/>
    <property type="match status" value="1"/>
</dbReference>
<proteinExistence type="predicted"/>
<dbReference type="Proteomes" id="UP000182471">
    <property type="component" value="Unassembled WGS sequence"/>
</dbReference>
<evidence type="ECO:0000313" key="5">
    <source>
        <dbReference type="Proteomes" id="UP000182471"/>
    </source>
</evidence>